<feature type="transmembrane region" description="Helical" evidence="4">
    <location>
        <begin position="65"/>
        <end position="86"/>
    </location>
</feature>
<dbReference type="Proteomes" id="UP000611640">
    <property type="component" value="Chromosome"/>
</dbReference>
<dbReference type="GO" id="GO:0008654">
    <property type="term" value="P:phospholipid biosynthetic process"/>
    <property type="evidence" value="ECO:0007669"/>
    <property type="project" value="InterPro"/>
</dbReference>
<feature type="transmembrane region" description="Helical" evidence="4">
    <location>
        <begin position="130"/>
        <end position="152"/>
    </location>
</feature>
<dbReference type="InterPro" id="IPR048254">
    <property type="entry name" value="CDP_ALCOHOL_P_TRANSF_CS"/>
</dbReference>
<dbReference type="GO" id="GO:0016020">
    <property type="term" value="C:membrane"/>
    <property type="evidence" value="ECO:0007669"/>
    <property type="project" value="InterPro"/>
</dbReference>
<dbReference type="EMBL" id="AP023355">
    <property type="protein sequence ID" value="BCJ38757.1"/>
    <property type="molecule type" value="Genomic_DNA"/>
</dbReference>
<keyword evidence="6" id="KW-1185">Reference proteome</keyword>
<dbReference type="InterPro" id="IPR043130">
    <property type="entry name" value="CDP-OH_PTrfase_TM_dom"/>
</dbReference>
<evidence type="ECO:0000256" key="1">
    <source>
        <dbReference type="ARBA" id="ARBA00022679"/>
    </source>
</evidence>
<keyword evidence="4" id="KW-0472">Membrane</keyword>
<keyword evidence="1 2" id="KW-0808">Transferase</keyword>
<feature type="region of interest" description="Disordered" evidence="3">
    <location>
        <begin position="1"/>
        <end position="22"/>
    </location>
</feature>
<keyword evidence="4" id="KW-0812">Transmembrane</keyword>
<feature type="transmembrane region" description="Helical" evidence="4">
    <location>
        <begin position="224"/>
        <end position="244"/>
    </location>
</feature>
<dbReference type="RefSeq" id="WP_344319815.1">
    <property type="nucleotide sequence ID" value="NZ_BAAAKF010000072.1"/>
</dbReference>
<proteinExistence type="inferred from homology"/>
<accession>A0A7R7DVP9</accession>
<sequence>MSGTETRLVPEPETGPAAKPRPTAADFLAVNRGGGLFTETFDQRLGAVFALAAYRLGLPPTALTAANLVIGVATSVAVVLTAGPVAAGHLPAWLVGVLAFLIWHVAYALDCADGQLARVAGTGSAAGARVDVLVDVAVQISLVAAVGSVAVAQRPSTPVWLVAVFASSWMINLVTSVMAKEGTNESLVSSSSLPVRIVKLIRDYGAMLFLIGLVMAAWPAGMIWVMVLFAVVNCLFLAASVAAAGRASLR</sequence>
<dbReference type="InterPro" id="IPR000462">
    <property type="entry name" value="CDP-OH_P_trans"/>
</dbReference>
<feature type="transmembrane region" description="Helical" evidence="4">
    <location>
        <begin position="200"/>
        <end position="218"/>
    </location>
</feature>
<comment type="similarity">
    <text evidence="2">Belongs to the CDP-alcohol phosphatidyltransferase class-I family.</text>
</comment>
<dbReference type="Gene3D" id="1.20.120.1760">
    <property type="match status" value="1"/>
</dbReference>
<keyword evidence="4" id="KW-1133">Transmembrane helix</keyword>
<dbReference type="Pfam" id="PF01066">
    <property type="entry name" value="CDP-OH_P_transf"/>
    <property type="match status" value="1"/>
</dbReference>
<dbReference type="KEGG" id="atl:Athai_62600"/>
<evidence type="ECO:0000256" key="3">
    <source>
        <dbReference type="SAM" id="MobiDB-lite"/>
    </source>
</evidence>
<evidence type="ECO:0000256" key="4">
    <source>
        <dbReference type="SAM" id="Phobius"/>
    </source>
</evidence>
<evidence type="ECO:0000313" key="6">
    <source>
        <dbReference type="Proteomes" id="UP000611640"/>
    </source>
</evidence>
<feature type="transmembrane region" description="Helical" evidence="4">
    <location>
        <begin position="92"/>
        <end position="109"/>
    </location>
</feature>
<dbReference type="AlphaFoldDB" id="A0A7R7DVP9"/>
<dbReference type="PROSITE" id="PS00379">
    <property type="entry name" value="CDP_ALCOHOL_P_TRANSF"/>
    <property type="match status" value="1"/>
</dbReference>
<gene>
    <name evidence="5" type="ORF">Athai_62600</name>
</gene>
<name>A0A7R7DVP9_9ACTN</name>
<reference evidence="5 6" key="1">
    <citation type="submission" date="2020-08" db="EMBL/GenBank/DDBJ databases">
        <title>Whole genome shotgun sequence of Actinocatenispora thailandica NBRC 105041.</title>
        <authorList>
            <person name="Komaki H."/>
            <person name="Tamura T."/>
        </authorList>
    </citation>
    <scope>NUCLEOTIDE SEQUENCE [LARGE SCALE GENOMIC DNA]</scope>
    <source>
        <strain evidence="5 6">NBRC 105041</strain>
    </source>
</reference>
<evidence type="ECO:0000313" key="5">
    <source>
        <dbReference type="EMBL" id="BCJ38757.1"/>
    </source>
</evidence>
<protein>
    <submittedName>
        <fullName evidence="5">CDP-alcohol phosphatidyltransferase</fullName>
    </submittedName>
</protein>
<feature type="transmembrane region" description="Helical" evidence="4">
    <location>
        <begin position="158"/>
        <end position="179"/>
    </location>
</feature>
<organism evidence="5 6">
    <name type="scientific">Actinocatenispora thailandica</name>
    <dbReference type="NCBI Taxonomy" id="227318"/>
    <lineage>
        <taxon>Bacteria</taxon>
        <taxon>Bacillati</taxon>
        <taxon>Actinomycetota</taxon>
        <taxon>Actinomycetes</taxon>
        <taxon>Micromonosporales</taxon>
        <taxon>Micromonosporaceae</taxon>
        <taxon>Actinocatenispora</taxon>
    </lineage>
</organism>
<dbReference type="GO" id="GO:0016780">
    <property type="term" value="F:phosphotransferase activity, for other substituted phosphate groups"/>
    <property type="evidence" value="ECO:0007669"/>
    <property type="project" value="InterPro"/>
</dbReference>
<evidence type="ECO:0000256" key="2">
    <source>
        <dbReference type="RuleBase" id="RU003750"/>
    </source>
</evidence>